<keyword evidence="1" id="KW-0732">Signal</keyword>
<keyword evidence="7" id="KW-1185">Reference proteome</keyword>
<name>A0ABD1IXW9_9TELE</name>
<gene>
    <name evidence="6" type="ORF">ACEWY4_026441</name>
</gene>
<proteinExistence type="predicted"/>
<dbReference type="PANTHER" id="PTHR14002:SF59">
    <property type="entry name" value="CUB AND ZONA PELLUCIDA-LIKE DOMAIN-CONTAINING PROTEIN 1-RELATED"/>
    <property type="match status" value="1"/>
</dbReference>
<feature type="domain" description="ZP" evidence="5">
    <location>
        <begin position="4"/>
        <end position="250"/>
    </location>
</feature>
<protein>
    <recommendedName>
        <fullName evidence="5">ZP domain-containing protein</fullName>
    </recommendedName>
</protein>
<dbReference type="Gene3D" id="2.60.40.4100">
    <property type="entry name" value="Zona pellucida, ZP-C domain"/>
    <property type="match status" value="1"/>
</dbReference>
<dbReference type="SMART" id="SM00241">
    <property type="entry name" value="ZP"/>
    <property type="match status" value="1"/>
</dbReference>
<dbReference type="Proteomes" id="UP001591681">
    <property type="component" value="Unassembled WGS sequence"/>
</dbReference>
<dbReference type="AlphaFoldDB" id="A0ABD1IXW9"/>
<evidence type="ECO:0000256" key="4">
    <source>
        <dbReference type="SAM" id="MobiDB-lite"/>
    </source>
</evidence>
<keyword evidence="2" id="KW-1015">Disulfide bond</keyword>
<dbReference type="EMBL" id="JBHFQA010000023">
    <property type="protein sequence ID" value="KAL2078756.1"/>
    <property type="molecule type" value="Genomic_DNA"/>
</dbReference>
<dbReference type="Pfam" id="PF23344">
    <property type="entry name" value="ZP-N"/>
    <property type="match status" value="1"/>
</dbReference>
<reference evidence="6 7" key="1">
    <citation type="submission" date="2024-09" db="EMBL/GenBank/DDBJ databases">
        <title>A chromosome-level genome assembly of Gray's grenadier anchovy, Coilia grayii.</title>
        <authorList>
            <person name="Fu Z."/>
        </authorList>
    </citation>
    <scope>NUCLEOTIDE SEQUENCE [LARGE SCALE GENOMIC DNA]</scope>
    <source>
        <strain evidence="6">G4</strain>
        <tissue evidence="6">Muscle</tissue>
    </source>
</reference>
<evidence type="ECO:0000313" key="6">
    <source>
        <dbReference type="EMBL" id="KAL2078756.1"/>
    </source>
</evidence>
<dbReference type="InterPro" id="IPR055356">
    <property type="entry name" value="ZP-N"/>
</dbReference>
<dbReference type="Pfam" id="PF00100">
    <property type="entry name" value="Zona_pellucida"/>
    <property type="match status" value="1"/>
</dbReference>
<dbReference type="PANTHER" id="PTHR14002">
    <property type="entry name" value="ENDOGLIN/TGF-BETA RECEPTOR TYPE III"/>
    <property type="match status" value="1"/>
</dbReference>
<evidence type="ECO:0000256" key="1">
    <source>
        <dbReference type="ARBA" id="ARBA00022729"/>
    </source>
</evidence>
<sequence>MEVRCLAESMQVALERAGKVEQHKEHLRLSDPNCTLRSNATHLLANVSLSGCGTQVDDDGTYLVFWNMIFSFNDSRLVRVSESEVAIEFSCRYSKQGELAFGHIGQRPPNAFTQGGSGTFSFRLDFFQSRAFGRHKTAAAYPLELDLGEPMYLQIAPTTLLPHTLLFVESCWAAPSANPHDTHTYSIIRHGCTVDQTVEIYANSNASKVQFAMKAFKFMGNYDQVFITCSVILCQASAPQSRCSQGCMRTLQLDKRETHDQTARNATPDHKGALHAWHSGDRLTKRDTSLQTYSHFVSQGPLRLRRQTDSTVFELNQHVVLSIGCLLAVLGVACGVKMYRSHRRSSSRIAPLKIAKEEETREGATGKHASVHDISKEKHASV</sequence>
<dbReference type="Gene3D" id="2.60.40.3210">
    <property type="entry name" value="Zona pellucida, ZP-N domain"/>
    <property type="match status" value="1"/>
</dbReference>
<dbReference type="InterPro" id="IPR042235">
    <property type="entry name" value="ZP-C_dom"/>
</dbReference>
<dbReference type="InterPro" id="IPR055355">
    <property type="entry name" value="ZP-C"/>
</dbReference>
<keyword evidence="3" id="KW-0325">Glycoprotein</keyword>
<dbReference type="InterPro" id="IPR001507">
    <property type="entry name" value="ZP_dom"/>
</dbReference>
<dbReference type="PRINTS" id="PR00023">
    <property type="entry name" value="ZPELLUCIDA"/>
</dbReference>
<evidence type="ECO:0000259" key="5">
    <source>
        <dbReference type="PROSITE" id="PS51034"/>
    </source>
</evidence>
<evidence type="ECO:0000256" key="2">
    <source>
        <dbReference type="ARBA" id="ARBA00023157"/>
    </source>
</evidence>
<dbReference type="PROSITE" id="PS51034">
    <property type="entry name" value="ZP_2"/>
    <property type="match status" value="1"/>
</dbReference>
<evidence type="ECO:0000313" key="7">
    <source>
        <dbReference type="Proteomes" id="UP001591681"/>
    </source>
</evidence>
<accession>A0ABD1IXW9</accession>
<evidence type="ECO:0000256" key="3">
    <source>
        <dbReference type="ARBA" id="ARBA00023180"/>
    </source>
</evidence>
<comment type="caution">
    <text evidence="6">The sequence shown here is derived from an EMBL/GenBank/DDBJ whole genome shotgun (WGS) entry which is preliminary data.</text>
</comment>
<organism evidence="6 7">
    <name type="scientific">Coilia grayii</name>
    <name type="common">Gray's grenadier anchovy</name>
    <dbReference type="NCBI Taxonomy" id="363190"/>
    <lineage>
        <taxon>Eukaryota</taxon>
        <taxon>Metazoa</taxon>
        <taxon>Chordata</taxon>
        <taxon>Craniata</taxon>
        <taxon>Vertebrata</taxon>
        <taxon>Euteleostomi</taxon>
        <taxon>Actinopterygii</taxon>
        <taxon>Neopterygii</taxon>
        <taxon>Teleostei</taxon>
        <taxon>Clupei</taxon>
        <taxon>Clupeiformes</taxon>
        <taxon>Clupeoidei</taxon>
        <taxon>Engraulidae</taxon>
        <taxon>Coilinae</taxon>
        <taxon>Coilia</taxon>
    </lineage>
</organism>
<feature type="region of interest" description="Disordered" evidence="4">
    <location>
        <begin position="356"/>
        <end position="382"/>
    </location>
</feature>
<dbReference type="InterPro" id="IPR048290">
    <property type="entry name" value="ZP_chr"/>
</dbReference>